<accession>A0AAD8A4Q9</accession>
<sequence>REVLVRKMTNSVNDSYQYGSIFVCLCVVFTIFISGSILIVVDLSGTSTRNFSRNLTISYCVIFHFVLDGKLLTH</sequence>
<evidence type="ECO:0000313" key="2">
    <source>
        <dbReference type="EMBL" id="KAJ9592323.1"/>
    </source>
</evidence>
<feature type="transmembrane region" description="Helical" evidence="1">
    <location>
        <begin position="20"/>
        <end position="43"/>
    </location>
</feature>
<organism evidence="2 3">
    <name type="scientific">Diploptera punctata</name>
    <name type="common">Pacific beetle cockroach</name>
    <dbReference type="NCBI Taxonomy" id="6984"/>
    <lineage>
        <taxon>Eukaryota</taxon>
        <taxon>Metazoa</taxon>
        <taxon>Ecdysozoa</taxon>
        <taxon>Arthropoda</taxon>
        <taxon>Hexapoda</taxon>
        <taxon>Insecta</taxon>
        <taxon>Pterygota</taxon>
        <taxon>Neoptera</taxon>
        <taxon>Polyneoptera</taxon>
        <taxon>Dictyoptera</taxon>
        <taxon>Blattodea</taxon>
        <taxon>Blaberoidea</taxon>
        <taxon>Blaberidae</taxon>
        <taxon>Diplopterinae</taxon>
        <taxon>Diploptera</taxon>
    </lineage>
</organism>
<keyword evidence="1" id="KW-1133">Transmembrane helix</keyword>
<feature type="non-terminal residue" evidence="2">
    <location>
        <position position="1"/>
    </location>
</feature>
<evidence type="ECO:0000313" key="3">
    <source>
        <dbReference type="Proteomes" id="UP001233999"/>
    </source>
</evidence>
<feature type="non-terminal residue" evidence="2">
    <location>
        <position position="74"/>
    </location>
</feature>
<dbReference type="Proteomes" id="UP001233999">
    <property type="component" value="Unassembled WGS sequence"/>
</dbReference>
<name>A0AAD8A4Q9_DIPPU</name>
<gene>
    <name evidence="2" type="ORF">L9F63_001143</name>
</gene>
<reference evidence="2" key="1">
    <citation type="journal article" date="2023" name="IScience">
        <title>Live-bearing cockroach genome reveals convergent evolutionary mechanisms linked to viviparity in insects and beyond.</title>
        <authorList>
            <person name="Fouks B."/>
            <person name="Harrison M.C."/>
            <person name="Mikhailova A.A."/>
            <person name="Marchal E."/>
            <person name="English S."/>
            <person name="Carruthers M."/>
            <person name="Jennings E.C."/>
            <person name="Chiamaka E.L."/>
            <person name="Frigard R.A."/>
            <person name="Pippel M."/>
            <person name="Attardo G.M."/>
            <person name="Benoit J.B."/>
            <person name="Bornberg-Bauer E."/>
            <person name="Tobe S.S."/>
        </authorList>
    </citation>
    <scope>NUCLEOTIDE SEQUENCE</scope>
    <source>
        <strain evidence="2">Stay&amp;Tobe</strain>
    </source>
</reference>
<comment type="caution">
    <text evidence="2">The sequence shown here is derived from an EMBL/GenBank/DDBJ whole genome shotgun (WGS) entry which is preliminary data.</text>
</comment>
<protein>
    <submittedName>
        <fullName evidence="2">Uncharacterized protein</fullName>
    </submittedName>
</protein>
<proteinExistence type="predicted"/>
<keyword evidence="1" id="KW-0812">Transmembrane</keyword>
<dbReference type="EMBL" id="JASPKZ010003841">
    <property type="protein sequence ID" value="KAJ9592323.1"/>
    <property type="molecule type" value="Genomic_DNA"/>
</dbReference>
<keyword evidence="1" id="KW-0472">Membrane</keyword>
<evidence type="ECO:0000256" key="1">
    <source>
        <dbReference type="SAM" id="Phobius"/>
    </source>
</evidence>
<keyword evidence="3" id="KW-1185">Reference proteome</keyword>
<dbReference type="AlphaFoldDB" id="A0AAD8A4Q9"/>
<reference evidence="2" key="2">
    <citation type="submission" date="2023-05" db="EMBL/GenBank/DDBJ databases">
        <authorList>
            <person name="Fouks B."/>
        </authorList>
    </citation>
    <scope>NUCLEOTIDE SEQUENCE</scope>
    <source>
        <strain evidence="2">Stay&amp;Tobe</strain>
        <tissue evidence="2">Testes</tissue>
    </source>
</reference>